<reference evidence="4" key="1">
    <citation type="submission" date="2022-10" db="EMBL/GenBank/DDBJ databases">
        <title>Rhodococcus sp.75.</title>
        <authorList>
            <person name="Sun M."/>
        </authorList>
    </citation>
    <scope>NUCLEOTIDE SEQUENCE</scope>
    <source>
        <strain evidence="4">75</strain>
    </source>
</reference>
<proteinExistence type="inferred from homology"/>
<dbReference type="InterPro" id="IPR010158">
    <property type="entry name" value="Amidase_Cbmase"/>
</dbReference>
<name>A0ABY6P2A9_9NOCA</name>
<evidence type="ECO:0000256" key="2">
    <source>
        <dbReference type="ARBA" id="ARBA00022801"/>
    </source>
</evidence>
<dbReference type="PIRSF" id="PIRSF001235">
    <property type="entry name" value="Amidase_carbamoylase"/>
    <property type="match status" value="1"/>
</dbReference>
<dbReference type="SUPFAM" id="SSF55031">
    <property type="entry name" value="Bacterial exopeptidase dimerisation domain"/>
    <property type="match status" value="1"/>
</dbReference>
<dbReference type="NCBIfam" id="NF006771">
    <property type="entry name" value="PRK09290.1-5"/>
    <property type="match status" value="1"/>
</dbReference>
<dbReference type="EMBL" id="CP110615">
    <property type="protein sequence ID" value="UZJ25784.1"/>
    <property type="molecule type" value="Genomic_DNA"/>
</dbReference>
<accession>A0ABY6P2A9</accession>
<evidence type="ECO:0000313" key="5">
    <source>
        <dbReference type="Proteomes" id="UP001164965"/>
    </source>
</evidence>
<sequence>MNDRPAAGVRVDEARLTSLVEQLGRVGAQSSGGIIRPLYSPPWREAQDMVATMMSDAGLSVREDAVGNVFGRLAGDTAGPVLLTGSHIDTVVHGGAYDGALGVLSAIVALEACAAAGGTPRRTVEVVSLCEEESSRFHANYFGTRSILGLVAENEPELLVDPDGVTLAEAARSVGLDPARFSDARRDDIDTFLELHIEQGRTLVDAAIDVGVVDVITGFMWLEVVVDGRTDHAGATAMTNRQDALQAAARMITAVEGVALAEGHPAVATTGVVRVHPGGANIVPGRVEFTIDVRHPELDVLDQMVAAMREQCAAVATDRGVQVDLQVVKKTPPHTLDAGLRAVLQQAADTCGLTWRELPSGAGHDSQTMGTHVKAAMLFVPSVDGRSHSPAEYSTPHDCAQGASVLATAVRLLAWAPPQSDQQ</sequence>
<dbReference type="InterPro" id="IPR002933">
    <property type="entry name" value="Peptidase_M20"/>
</dbReference>
<keyword evidence="2 4" id="KW-0378">Hydrolase</keyword>
<dbReference type="RefSeq" id="WP_265383888.1">
    <property type="nucleotide sequence ID" value="NZ_CP110615.1"/>
</dbReference>
<gene>
    <name evidence="4" type="ORF">RHODO2019_04900</name>
</gene>
<dbReference type="PANTHER" id="PTHR32494:SF5">
    <property type="entry name" value="ALLANTOATE AMIDOHYDROLASE"/>
    <property type="match status" value="1"/>
</dbReference>
<evidence type="ECO:0000313" key="4">
    <source>
        <dbReference type="EMBL" id="UZJ25784.1"/>
    </source>
</evidence>
<dbReference type="GO" id="GO:0016787">
    <property type="term" value="F:hydrolase activity"/>
    <property type="evidence" value="ECO:0007669"/>
    <property type="project" value="UniProtKB-KW"/>
</dbReference>
<dbReference type="Pfam" id="PF07687">
    <property type="entry name" value="M20_dimer"/>
    <property type="match status" value="1"/>
</dbReference>
<dbReference type="NCBIfam" id="TIGR01879">
    <property type="entry name" value="hydantase"/>
    <property type="match status" value="1"/>
</dbReference>
<evidence type="ECO:0000256" key="1">
    <source>
        <dbReference type="ARBA" id="ARBA00006153"/>
    </source>
</evidence>
<dbReference type="InterPro" id="IPR011650">
    <property type="entry name" value="Peptidase_M20_dimer"/>
</dbReference>
<dbReference type="PANTHER" id="PTHR32494">
    <property type="entry name" value="ALLANTOATE DEIMINASE-RELATED"/>
    <property type="match status" value="1"/>
</dbReference>
<organism evidence="4 5">
    <name type="scientific">Rhodococcus antarcticus</name>
    <dbReference type="NCBI Taxonomy" id="2987751"/>
    <lineage>
        <taxon>Bacteria</taxon>
        <taxon>Bacillati</taxon>
        <taxon>Actinomycetota</taxon>
        <taxon>Actinomycetes</taxon>
        <taxon>Mycobacteriales</taxon>
        <taxon>Nocardiaceae</taxon>
        <taxon>Rhodococcus</taxon>
    </lineage>
</organism>
<evidence type="ECO:0000259" key="3">
    <source>
        <dbReference type="Pfam" id="PF07687"/>
    </source>
</evidence>
<keyword evidence="5" id="KW-1185">Reference proteome</keyword>
<dbReference type="CDD" id="cd03884">
    <property type="entry name" value="M20_bAS"/>
    <property type="match status" value="1"/>
</dbReference>
<dbReference type="SUPFAM" id="SSF53187">
    <property type="entry name" value="Zn-dependent exopeptidases"/>
    <property type="match status" value="1"/>
</dbReference>
<feature type="domain" description="Peptidase M20 dimerisation" evidence="3">
    <location>
        <begin position="218"/>
        <end position="315"/>
    </location>
</feature>
<dbReference type="Gene3D" id="3.30.70.360">
    <property type="match status" value="1"/>
</dbReference>
<dbReference type="InterPro" id="IPR036264">
    <property type="entry name" value="Bact_exopeptidase_dim_dom"/>
</dbReference>
<dbReference type="Pfam" id="PF01546">
    <property type="entry name" value="Peptidase_M20"/>
    <property type="match status" value="1"/>
</dbReference>
<dbReference type="Proteomes" id="UP001164965">
    <property type="component" value="Chromosome"/>
</dbReference>
<comment type="similarity">
    <text evidence="1">Belongs to the peptidase M20 family.</text>
</comment>
<protein>
    <submittedName>
        <fullName evidence="4">Zn-dependent hydrolase</fullName>
    </submittedName>
</protein>
<dbReference type="Gene3D" id="3.40.630.10">
    <property type="entry name" value="Zn peptidases"/>
    <property type="match status" value="1"/>
</dbReference>